<evidence type="ECO:0000313" key="1">
    <source>
        <dbReference type="EMBL" id="CAH6721734.1"/>
    </source>
</evidence>
<dbReference type="EMBL" id="CALSDN010000007">
    <property type="protein sequence ID" value="CAH6721734.1"/>
    <property type="molecule type" value="Genomic_DNA"/>
</dbReference>
<evidence type="ECO:0000313" key="2">
    <source>
        <dbReference type="Proteomes" id="UP001152531"/>
    </source>
</evidence>
<proteinExistence type="predicted"/>
<organism evidence="1 2">
    <name type="scientific">[Candida] jaroonii</name>
    <dbReference type="NCBI Taxonomy" id="467808"/>
    <lineage>
        <taxon>Eukaryota</taxon>
        <taxon>Fungi</taxon>
        <taxon>Dikarya</taxon>
        <taxon>Ascomycota</taxon>
        <taxon>Saccharomycotina</taxon>
        <taxon>Pichiomycetes</taxon>
        <taxon>Debaryomycetaceae</taxon>
        <taxon>Yamadazyma</taxon>
    </lineage>
</organism>
<sequence length="295" mass="33475">MDQDKTNNAILEQLNYIDNFIDDNNLNLNFDLSAFADDEFIFADEDKPKDDHKQDKDKDKIDLSQFNNLNNLPRFPVPPGAKSSLVQAGLNQNQIDLLSALIAQYQSVQQDEDPNQNPGIPPQQSSQDLLQQNQDISLLQPQQNNQFPFNQTSPGFMNENFLNPMQMNSNSEFSNDIGSSSSTADALNVSSLPATGNSSGENNSSNNSGAEIDNDLDKRRRNTAASARFRIKKKLKEKQMEEKIENLQELISKFENKIENLELENKLLRKVINDKSGEKNDNELKRLKERILRND</sequence>
<comment type="caution">
    <text evidence="1">The sequence shown here is derived from an EMBL/GenBank/DDBJ whole genome shotgun (WGS) entry which is preliminary data.</text>
</comment>
<keyword evidence="2" id="KW-1185">Reference proteome</keyword>
<dbReference type="Proteomes" id="UP001152531">
    <property type="component" value="Unassembled WGS sequence"/>
</dbReference>
<accession>A0ACA9YA06</accession>
<protein>
    <submittedName>
        <fullName evidence="1">Uncharacterized protein</fullName>
    </submittedName>
</protein>
<reference evidence="1" key="1">
    <citation type="submission" date="2022-06" db="EMBL/GenBank/DDBJ databases">
        <authorList>
            <person name="Legras J.-L."/>
            <person name="Devillers H."/>
            <person name="Grondin C."/>
        </authorList>
    </citation>
    <scope>NUCLEOTIDE SEQUENCE</scope>
    <source>
        <strain evidence="1">CLIB 1444</strain>
    </source>
</reference>
<name>A0ACA9YA06_9ASCO</name>
<gene>
    <name evidence="1" type="ORF">CLIB1444_07S01222</name>
</gene>